<evidence type="ECO:0000313" key="1">
    <source>
        <dbReference type="EMBL" id="RYR05054.1"/>
    </source>
</evidence>
<name>A0A444YT13_ARAHY</name>
<protein>
    <recommendedName>
        <fullName evidence="3">CCHC-type domain-containing protein</fullName>
    </recommendedName>
</protein>
<evidence type="ECO:0000313" key="2">
    <source>
        <dbReference type="Proteomes" id="UP000289738"/>
    </source>
</evidence>
<gene>
    <name evidence="1" type="ORF">Ahy_B06g084902</name>
</gene>
<organism evidence="1 2">
    <name type="scientific">Arachis hypogaea</name>
    <name type="common">Peanut</name>
    <dbReference type="NCBI Taxonomy" id="3818"/>
    <lineage>
        <taxon>Eukaryota</taxon>
        <taxon>Viridiplantae</taxon>
        <taxon>Streptophyta</taxon>
        <taxon>Embryophyta</taxon>
        <taxon>Tracheophyta</taxon>
        <taxon>Spermatophyta</taxon>
        <taxon>Magnoliopsida</taxon>
        <taxon>eudicotyledons</taxon>
        <taxon>Gunneridae</taxon>
        <taxon>Pentapetalae</taxon>
        <taxon>rosids</taxon>
        <taxon>fabids</taxon>
        <taxon>Fabales</taxon>
        <taxon>Fabaceae</taxon>
        <taxon>Papilionoideae</taxon>
        <taxon>50 kb inversion clade</taxon>
        <taxon>dalbergioids sensu lato</taxon>
        <taxon>Dalbergieae</taxon>
        <taxon>Pterocarpus clade</taxon>
        <taxon>Arachis</taxon>
    </lineage>
</organism>
<dbReference type="GO" id="GO:0008270">
    <property type="term" value="F:zinc ion binding"/>
    <property type="evidence" value="ECO:0007669"/>
    <property type="project" value="InterPro"/>
</dbReference>
<dbReference type="Proteomes" id="UP000289738">
    <property type="component" value="Chromosome B06"/>
</dbReference>
<keyword evidence="2" id="KW-1185">Reference proteome</keyword>
<reference evidence="1 2" key="1">
    <citation type="submission" date="2019-01" db="EMBL/GenBank/DDBJ databases">
        <title>Sequencing of cultivated peanut Arachis hypogaea provides insights into genome evolution and oil improvement.</title>
        <authorList>
            <person name="Chen X."/>
        </authorList>
    </citation>
    <scope>NUCLEOTIDE SEQUENCE [LARGE SCALE GENOMIC DNA]</scope>
    <source>
        <strain evidence="2">cv. Fuhuasheng</strain>
        <tissue evidence="1">Leaves</tissue>
    </source>
</reference>
<dbReference type="SUPFAM" id="SSF57756">
    <property type="entry name" value="Retrovirus zinc finger-like domains"/>
    <property type="match status" value="1"/>
</dbReference>
<sequence>MKRKYNPIRCMYCEEVGHNKRTCIVPPLPEGAPDPEADDVADTQPIQTLSAVPPAAPNEQTEIPAKVREKPPKIHVIKARAKKNTSPKPVAPGPVAVSVETIKGSSSATAKKLASFMIFVPTPGFKLPRKKDKE</sequence>
<dbReference type="AlphaFoldDB" id="A0A444YT13"/>
<dbReference type="InterPro" id="IPR036875">
    <property type="entry name" value="Znf_CCHC_sf"/>
</dbReference>
<proteinExistence type="predicted"/>
<dbReference type="EMBL" id="SDMP01000016">
    <property type="protein sequence ID" value="RYR05054.1"/>
    <property type="molecule type" value="Genomic_DNA"/>
</dbReference>
<dbReference type="GO" id="GO:0003676">
    <property type="term" value="F:nucleic acid binding"/>
    <property type="evidence" value="ECO:0007669"/>
    <property type="project" value="InterPro"/>
</dbReference>
<evidence type="ECO:0008006" key="3">
    <source>
        <dbReference type="Google" id="ProtNLM"/>
    </source>
</evidence>
<accession>A0A444YT13</accession>
<comment type="caution">
    <text evidence="1">The sequence shown here is derived from an EMBL/GenBank/DDBJ whole genome shotgun (WGS) entry which is preliminary data.</text>
</comment>